<protein>
    <submittedName>
        <fullName evidence="1">Uncharacterized protein</fullName>
    </submittedName>
</protein>
<dbReference type="EMBL" id="CDSC02000243">
    <property type="protein sequence ID" value="SEH82750.1"/>
    <property type="molecule type" value="Genomic_DNA"/>
</dbReference>
<reference evidence="2" key="1">
    <citation type="submission" date="2016-06" db="EMBL/GenBank/DDBJ databases">
        <authorList>
            <person name="Petersen J."/>
            <person name="Sayavedra L."/>
        </authorList>
    </citation>
    <scope>NUCLEOTIDE SEQUENCE [LARGE SCALE GENOMIC DNA]</scope>
    <source>
        <strain evidence="2">BazSymA</strain>
    </source>
</reference>
<dbReference type="RefSeq" id="WP_090716131.1">
    <property type="nucleotide sequence ID" value="NZ_CDSC02000243.1"/>
</dbReference>
<organism evidence="1 2">
    <name type="scientific">Bathymodiolus azoricus thioautotrophic gill symbiont</name>
    <dbReference type="NCBI Taxonomy" id="235205"/>
    <lineage>
        <taxon>Bacteria</taxon>
        <taxon>Pseudomonadati</taxon>
        <taxon>Pseudomonadota</taxon>
        <taxon>Gammaproteobacteria</taxon>
        <taxon>sulfur-oxidizing symbionts</taxon>
    </lineage>
</organism>
<name>A0A1H6L371_9GAMM</name>
<gene>
    <name evidence="1" type="ORF">BAZSYMA_ACONTIG144984_0</name>
</gene>
<sequence>MNNLKQQDEKSLYEANYFMKKMQRIGFKDYQLIYNKFGISKKKILNAHFVIKIDNYFSLKVLKHYNKAYSMEFYPNDMDYENTNWFIERDVPIDFYCDVLCELYDDVYFDIDSFYPDNFENTQTFKTFYLYYFDKNKQKCYGLKNNAPLEFIKEKSNFILDLIIKKRDATL</sequence>
<evidence type="ECO:0000313" key="1">
    <source>
        <dbReference type="EMBL" id="SEH82750.1"/>
    </source>
</evidence>
<proteinExistence type="predicted"/>
<evidence type="ECO:0000313" key="2">
    <source>
        <dbReference type="Proteomes" id="UP000198988"/>
    </source>
</evidence>
<dbReference type="Proteomes" id="UP000198988">
    <property type="component" value="Unassembled WGS sequence"/>
</dbReference>
<accession>A0A1H6L371</accession>
<dbReference type="AlphaFoldDB" id="A0A1H6L371"/>
<dbReference type="OrthoDB" id="9910687at2"/>